<keyword evidence="7" id="KW-1185">Reference proteome</keyword>
<dbReference type="Gene3D" id="3.30.160.20">
    <property type="match status" value="2"/>
</dbReference>
<feature type="region of interest" description="Disordered" evidence="4">
    <location>
        <begin position="264"/>
        <end position="284"/>
    </location>
</feature>
<dbReference type="PROSITE" id="PS50137">
    <property type="entry name" value="DS_RBD"/>
    <property type="match status" value="2"/>
</dbReference>
<evidence type="ECO:0000256" key="4">
    <source>
        <dbReference type="SAM" id="MobiDB-lite"/>
    </source>
</evidence>
<dbReference type="PANTHER" id="PTHR46031:SF37">
    <property type="entry name" value="DRBM DOMAIN-CONTAINING PROTEIN"/>
    <property type="match status" value="1"/>
</dbReference>
<feature type="compositionally biased region" description="Basic residues" evidence="4">
    <location>
        <begin position="312"/>
        <end position="323"/>
    </location>
</feature>
<feature type="domain" description="DRBM" evidence="5">
    <location>
        <begin position="48"/>
        <end position="117"/>
    </location>
</feature>
<dbReference type="EMBL" id="VEPZ02001628">
    <property type="protein sequence ID" value="KAE8665143.1"/>
    <property type="molecule type" value="Genomic_DNA"/>
</dbReference>
<feature type="region of interest" description="Disordered" evidence="4">
    <location>
        <begin position="1"/>
        <end position="46"/>
    </location>
</feature>
<dbReference type="GO" id="GO:0003723">
    <property type="term" value="F:RNA binding"/>
    <property type="evidence" value="ECO:0007669"/>
    <property type="project" value="UniProtKB-UniRule"/>
</dbReference>
<dbReference type="Pfam" id="PF00035">
    <property type="entry name" value="dsrm"/>
    <property type="match status" value="2"/>
</dbReference>
<evidence type="ECO:0000313" key="6">
    <source>
        <dbReference type="EMBL" id="KAE8665143.1"/>
    </source>
</evidence>
<accession>A0A6A2WUI4</accession>
<evidence type="ECO:0000259" key="5">
    <source>
        <dbReference type="PROSITE" id="PS50137"/>
    </source>
</evidence>
<feature type="region of interest" description="Disordered" evidence="4">
    <location>
        <begin position="303"/>
        <end position="327"/>
    </location>
</feature>
<dbReference type="AlphaFoldDB" id="A0A6A2WUI4"/>
<dbReference type="SUPFAM" id="SSF54768">
    <property type="entry name" value="dsRNA-binding domain-like"/>
    <property type="match status" value="2"/>
</dbReference>
<keyword evidence="2 3" id="KW-0694">RNA-binding</keyword>
<organism evidence="6 7">
    <name type="scientific">Hibiscus syriacus</name>
    <name type="common">Rose of Sharon</name>
    <dbReference type="NCBI Taxonomy" id="106335"/>
    <lineage>
        <taxon>Eukaryota</taxon>
        <taxon>Viridiplantae</taxon>
        <taxon>Streptophyta</taxon>
        <taxon>Embryophyta</taxon>
        <taxon>Tracheophyta</taxon>
        <taxon>Spermatophyta</taxon>
        <taxon>Magnoliopsida</taxon>
        <taxon>eudicotyledons</taxon>
        <taxon>Gunneridae</taxon>
        <taxon>Pentapetalae</taxon>
        <taxon>rosids</taxon>
        <taxon>malvids</taxon>
        <taxon>Malvales</taxon>
        <taxon>Malvaceae</taxon>
        <taxon>Malvoideae</taxon>
        <taxon>Hibiscus</taxon>
    </lineage>
</organism>
<dbReference type="Proteomes" id="UP000436088">
    <property type="component" value="Unassembled WGS sequence"/>
</dbReference>
<feature type="domain" description="DRBM" evidence="5">
    <location>
        <begin position="133"/>
        <end position="200"/>
    </location>
</feature>
<name>A0A6A2WUI4_HIBSY</name>
<protein>
    <submittedName>
        <fullName evidence="6">U-box domain-containing protein 4</fullName>
    </submittedName>
</protein>
<dbReference type="PANTHER" id="PTHR46031">
    <property type="match status" value="1"/>
</dbReference>
<dbReference type="SMART" id="SM00358">
    <property type="entry name" value="DSRM"/>
    <property type="match status" value="2"/>
</dbReference>
<proteinExistence type="predicted"/>
<evidence type="ECO:0000256" key="1">
    <source>
        <dbReference type="ARBA" id="ARBA00022737"/>
    </source>
</evidence>
<dbReference type="InterPro" id="IPR014720">
    <property type="entry name" value="dsRBD_dom"/>
</dbReference>
<evidence type="ECO:0000313" key="7">
    <source>
        <dbReference type="Proteomes" id="UP000436088"/>
    </source>
</evidence>
<evidence type="ECO:0000256" key="3">
    <source>
        <dbReference type="PROSITE-ProRule" id="PRU00266"/>
    </source>
</evidence>
<comment type="caution">
    <text evidence="6">The sequence shown here is derived from an EMBL/GenBank/DDBJ whole genome shotgun (WGS) entry which is preliminary data.</text>
</comment>
<sequence>MENPLMHFPQPSLVDQPPAPVGPPSSLAVSSACPLDRSSASRPSGPLMYKNRLQEFTQRSSIQLPVYQTFNEGPMHAPKFRSTVLVDGVTYTSESTFSNIKAAEQDVAKHALECISKKLKDEGCSLDQVDIMLCKSILNEFVVKTNLELPAYTTIQSEGLPPVFVSTLVLNGATYRGETGRTKKEAEQLAARAVIQSLLVDDRYVIVVSEIIRSKTKLQNASNKVKDSNIVNFDTTLAEANRVIHNNEEVEVTVTTNCVPASASLQPSSGAKHPRHEFKNPTVGQGTERIDLPIAFVPSAVGQASIGEHSSRKSQKKKKKRARLNADTRLAVAGIPFNQTTPCSLAP</sequence>
<gene>
    <name evidence="6" type="ORF">F3Y22_tig00112673pilonHSYRG00126</name>
</gene>
<dbReference type="OrthoDB" id="5988181at2759"/>
<reference evidence="6" key="1">
    <citation type="submission" date="2019-09" db="EMBL/GenBank/DDBJ databases">
        <title>Draft genome information of white flower Hibiscus syriacus.</title>
        <authorList>
            <person name="Kim Y.-M."/>
        </authorList>
    </citation>
    <scope>NUCLEOTIDE SEQUENCE [LARGE SCALE GENOMIC DNA]</scope>
    <source>
        <strain evidence="6">YM2019G1</strain>
    </source>
</reference>
<keyword evidence="1" id="KW-0677">Repeat</keyword>
<evidence type="ECO:0000256" key="2">
    <source>
        <dbReference type="ARBA" id="ARBA00022884"/>
    </source>
</evidence>